<dbReference type="GO" id="GO:0005886">
    <property type="term" value="C:plasma membrane"/>
    <property type="evidence" value="ECO:0007669"/>
    <property type="project" value="UniProtKB-SubCell"/>
</dbReference>
<dbReference type="FunFam" id="2.40.70.10:FF:000012">
    <property type="entry name" value="Aspartyl protease family protein 1"/>
    <property type="match status" value="1"/>
</dbReference>
<evidence type="ECO:0000256" key="8">
    <source>
        <dbReference type="ARBA" id="ARBA00023136"/>
    </source>
</evidence>
<evidence type="ECO:0000256" key="11">
    <source>
        <dbReference type="PIRSR" id="PIRSR601461-1"/>
    </source>
</evidence>
<sequence>MAFSSSSSYFCGVRHCIRGFVLLASILGGASQSCNVSSVFGFDIHHRFTDRVRAIMPLDQMPAKGTADYVAAMAHRDRIQGRRLTGGIVDQTLLTGGIVDQTLLTFVNGNATFQLSEFGYLYYANVTVGTPGLDFLVALDTGSSLFWLPCDCDSCMKVVKFGPDQVDTLNIYSLSTSSTGTQVPCNSTLCQHSGSCSATTTECPYQLKFLSANTTSSGYLVEDVLRLTTDSTPSKSVDANITLGCGKVETGSFLDDGAPNGLFGLGIDNISIPSILASQNIAANSFSMCFGPDGSGRISFGDKGSSDQSETLINLGHLLPTYNVSVTQISVGANFTDVDFSAIFDSGTSFTHLGGPAYTTITEGFNSQVNENRLAVDSNISFEYCYDLASCDGHIALPTVNLTMKGGAQFYVYNPILLIPYNENECMYCLAVVKSDDFNIIGENFMTGYRVVFDRERMVLGWKALNCSYTSDTTTLPISPRSSAVAPFSMDPEATPGANNGSHISGAS</sequence>
<evidence type="ECO:0000256" key="9">
    <source>
        <dbReference type="ARBA" id="ARBA00023180"/>
    </source>
</evidence>
<dbReference type="AlphaFoldDB" id="A0AAD3SQB2"/>
<feature type="active site" evidence="11">
    <location>
        <position position="140"/>
    </location>
</feature>
<dbReference type="EMBL" id="BSYO01000014">
    <property type="protein sequence ID" value="GMH14920.1"/>
    <property type="molecule type" value="Genomic_DNA"/>
</dbReference>
<keyword evidence="6 12" id="KW-0064">Aspartyl protease</keyword>
<keyword evidence="9" id="KW-0325">Glycoprotein</keyword>
<name>A0AAD3SQB2_NEPGR</name>
<evidence type="ECO:0000256" key="7">
    <source>
        <dbReference type="ARBA" id="ARBA00022801"/>
    </source>
</evidence>
<dbReference type="Pfam" id="PF14543">
    <property type="entry name" value="TAXi_N"/>
    <property type="match status" value="1"/>
</dbReference>
<evidence type="ECO:0000256" key="4">
    <source>
        <dbReference type="ARBA" id="ARBA00022670"/>
    </source>
</evidence>
<dbReference type="Pfam" id="PF14541">
    <property type="entry name" value="TAXi_C"/>
    <property type="match status" value="1"/>
</dbReference>
<feature type="domain" description="Peptidase A1" evidence="15">
    <location>
        <begin position="122"/>
        <end position="463"/>
    </location>
</feature>
<keyword evidence="4 12" id="KW-0645">Protease</keyword>
<keyword evidence="8" id="KW-0472">Membrane</keyword>
<dbReference type="Gene3D" id="2.40.70.10">
    <property type="entry name" value="Acid Proteases"/>
    <property type="match status" value="2"/>
</dbReference>
<evidence type="ECO:0000256" key="6">
    <source>
        <dbReference type="ARBA" id="ARBA00022750"/>
    </source>
</evidence>
<dbReference type="PRINTS" id="PR00792">
    <property type="entry name" value="PEPSIN"/>
</dbReference>
<dbReference type="InterPro" id="IPR001969">
    <property type="entry name" value="Aspartic_peptidase_AS"/>
</dbReference>
<feature type="chain" id="PRO_5042289632" description="Peptidase A1 domain-containing protein" evidence="14">
    <location>
        <begin position="32"/>
        <end position="508"/>
    </location>
</feature>
<organism evidence="16 17">
    <name type="scientific">Nepenthes gracilis</name>
    <name type="common">Slender pitcher plant</name>
    <dbReference type="NCBI Taxonomy" id="150966"/>
    <lineage>
        <taxon>Eukaryota</taxon>
        <taxon>Viridiplantae</taxon>
        <taxon>Streptophyta</taxon>
        <taxon>Embryophyta</taxon>
        <taxon>Tracheophyta</taxon>
        <taxon>Spermatophyta</taxon>
        <taxon>Magnoliopsida</taxon>
        <taxon>eudicotyledons</taxon>
        <taxon>Gunneridae</taxon>
        <taxon>Pentapetalae</taxon>
        <taxon>Caryophyllales</taxon>
        <taxon>Nepenthaceae</taxon>
        <taxon>Nepenthes</taxon>
    </lineage>
</organism>
<feature type="region of interest" description="Disordered" evidence="13">
    <location>
        <begin position="483"/>
        <end position="508"/>
    </location>
</feature>
<dbReference type="Proteomes" id="UP001279734">
    <property type="component" value="Unassembled WGS sequence"/>
</dbReference>
<evidence type="ECO:0000256" key="5">
    <source>
        <dbReference type="ARBA" id="ARBA00022729"/>
    </source>
</evidence>
<dbReference type="SUPFAM" id="SSF50630">
    <property type="entry name" value="Acid proteases"/>
    <property type="match status" value="1"/>
</dbReference>
<evidence type="ECO:0000256" key="10">
    <source>
        <dbReference type="ARBA" id="ARBA00023288"/>
    </source>
</evidence>
<dbReference type="InterPro" id="IPR033121">
    <property type="entry name" value="PEPTIDASE_A1"/>
</dbReference>
<comment type="similarity">
    <text evidence="2 12">Belongs to the peptidase A1 family.</text>
</comment>
<dbReference type="InterPro" id="IPR032861">
    <property type="entry name" value="TAXi_N"/>
</dbReference>
<keyword evidence="5 14" id="KW-0732">Signal</keyword>
<evidence type="ECO:0000256" key="1">
    <source>
        <dbReference type="ARBA" id="ARBA00004193"/>
    </source>
</evidence>
<dbReference type="InterPro" id="IPR001461">
    <property type="entry name" value="Aspartic_peptidase_A1"/>
</dbReference>
<gene>
    <name evidence="16" type="ORF">Nepgr_016761</name>
</gene>
<proteinExistence type="inferred from homology"/>
<evidence type="ECO:0000313" key="17">
    <source>
        <dbReference type="Proteomes" id="UP001279734"/>
    </source>
</evidence>
<dbReference type="InterPro" id="IPR032799">
    <property type="entry name" value="TAXi_C"/>
</dbReference>
<dbReference type="PROSITE" id="PS51767">
    <property type="entry name" value="PEPTIDASE_A1"/>
    <property type="match status" value="1"/>
</dbReference>
<evidence type="ECO:0000259" key="15">
    <source>
        <dbReference type="PROSITE" id="PS51767"/>
    </source>
</evidence>
<dbReference type="GO" id="GO:0006508">
    <property type="term" value="P:proteolysis"/>
    <property type="evidence" value="ECO:0007669"/>
    <property type="project" value="UniProtKB-KW"/>
</dbReference>
<accession>A0AAD3SQB2</accession>
<dbReference type="PROSITE" id="PS00141">
    <property type="entry name" value="ASP_PROTEASE"/>
    <property type="match status" value="1"/>
</dbReference>
<feature type="compositionally biased region" description="Polar residues" evidence="13">
    <location>
        <begin position="497"/>
        <end position="508"/>
    </location>
</feature>
<keyword evidence="7 12" id="KW-0378">Hydrolase</keyword>
<keyword evidence="17" id="KW-1185">Reference proteome</keyword>
<comment type="subcellular location">
    <subcellularLocation>
        <location evidence="1">Cell membrane</location>
        <topology evidence="1">Lipid-anchor</topology>
    </subcellularLocation>
</comment>
<comment type="caution">
    <text evidence="16">The sequence shown here is derived from an EMBL/GenBank/DDBJ whole genome shotgun (WGS) entry which is preliminary data.</text>
</comment>
<evidence type="ECO:0000256" key="14">
    <source>
        <dbReference type="SAM" id="SignalP"/>
    </source>
</evidence>
<dbReference type="PANTHER" id="PTHR13683:SF826">
    <property type="entry name" value="ASPARTYL PROTEASE FAMILY PROTEIN 1"/>
    <property type="match status" value="1"/>
</dbReference>
<dbReference type="FunFam" id="2.40.70.10:FF:000014">
    <property type="entry name" value="Aspartyl protease family protein 1"/>
    <property type="match status" value="1"/>
</dbReference>
<keyword evidence="3" id="KW-1003">Cell membrane</keyword>
<evidence type="ECO:0000256" key="3">
    <source>
        <dbReference type="ARBA" id="ARBA00022475"/>
    </source>
</evidence>
<evidence type="ECO:0000256" key="13">
    <source>
        <dbReference type="SAM" id="MobiDB-lite"/>
    </source>
</evidence>
<protein>
    <recommendedName>
        <fullName evidence="15">Peptidase A1 domain-containing protein</fullName>
    </recommendedName>
</protein>
<evidence type="ECO:0000256" key="2">
    <source>
        <dbReference type="ARBA" id="ARBA00007447"/>
    </source>
</evidence>
<feature type="active site" evidence="11">
    <location>
        <position position="345"/>
    </location>
</feature>
<dbReference type="GO" id="GO:0004190">
    <property type="term" value="F:aspartic-type endopeptidase activity"/>
    <property type="evidence" value="ECO:0007669"/>
    <property type="project" value="UniProtKB-KW"/>
</dbReference>
<evidence type="ECO:0000313" key="16">
    <source>
        <dbReference type="EMBL" id="GMH14920.1"/>
    </source>
</evidence>
<feature type="signal peptide" evidence="14">
    <location>
        <begin position="1"/>
        <end position="31"/>
    </location>
</feature>
<dbReference type="PANTHER" id="PTHR13683">
    <property type="entry name" value="ASPARTYL PROTEASES"/>
    <property type="match status" value="1"/>
</dbReference>
<keyword evidence="10" id="KW-0449">Lipoprotein</keyword>
<evidence type="ECO:0000256" key="12">
    <source>
        <dbReference type="RuleBase" id="RU000454"/>
    </source>
</evidence>
<dbReference type="InterPro" id="IPR021109">
    <property type="entry name" value="Peptidase_aspartic_dom_sf"/>
</dbReference>
<dbReference type="InterPro" id="IPR034164">
    <property type="entry name" value="Pepsin-like_dom"/>
</dbReference>
<reference evidence="16" key="1">
    <citation type="submission" date="2023-05" db="EMBL/GenBank/DDBJ databases">
        <title>Nepenthes gracilis genome sequencing.</title>
        <authorList>
            <person name="Fukushima K."/>
        </authorList>
    </citation>
    <scope>NUCLEOTIDE SEQUENCE</scope>
    <source>
        <strain evidence="16">SING2019-196</strain>
    </source>
</reference>
<dbReference type="CDD" id="cd05471">
    <property type="entry name" value="pepsin_like"/>
    <property type="match status" value="1"/>
</dbReference>